<sequence length="168" mass="17932">MTIVLAAGMKRSTAIRLILFLSVSDVVFGLFNAFTSYPLPAVASFLAVACALVMVIWSSVLLAYNNKPASSHCLCRFAAHAISMTVFAPIWFILAILLSTNTSTNCAVDLRFDYNAFGCGFSAAATVGAWLLCAATTATSIFLWQKGKIAGLEANVTSLDVTKDLLYV</sequence>
<feature type="transmembrane region" description="Helical" evidence="1">
    <location>
        <begin position="77"/>
        <end position="100"/>
    </location>
</feature>
<evidence type="ECO:0000256" key="1">
    <source>
        <dbReference type="SAM" id="Phobius"/>
    </source>
</evidence>
<organism evidence="2 3">
    <name type="scientific">Somion occarium</name>
    <dbReference type="NCBI Taxonomy" id="3059160"/>
    <lineage>
        <taxon>Eukaryota</taxon>
        <taxon>Fungi</taxon>
        <taxon>Dikarya</taxon>
        <taxon>Basidiomycota</taxon>
        <taxon>Agaricomycotina</taxon>
        <taxon>Agaricomycetes</taxon>
        <taxon>Polyporales</taxon>
        <taxon>Cerrenaceae</taxon>
        <taxon>Somion</taxon>
    </lineage>
</organism>
<gene>
    <name evidence="2" type="ORF">GFSPODELE1_LOCUS3153</name>
</gene>
<dbReference type="Proteomes" id="UP001497453">
    <property type="component" value="Chromosome 2"/>
</dbReference>
<evidence type="ECO:0000313" key="2">
    <source>
        <dbReference type="EMBL" id="CAL1700449.1"/>
    </source>
</evidence>
<feature type="transmembrane region" description="Helical" evidence="1">
    <location>
        <begin position="17"/>
        <end position="35"/>
    </location>
</feature>
<reference evidence="3" key="1">
    <citation type="submission" date="2024-04" db="EMBL/GenBank/DDBJ databases">
        <authorList>
            <person name="Shaw F."/>
            <person name="Minotto A."/>
        </authorList>
    </citation>
    <scope>NUCLEOTIDE SEQUENCE [LARGE SCALE GENOMIC DNA]</scope>
</reference>
<evidence type="ECO:0008006" key="4">
    <source>
        <dbReference type="Google" id="ProtNLM"/>
    </source>
</evidence>
<evidence type="ECO:0000313" key="3">
    <source>
        <dbReference type="Proteomes" id="UP001497453"/>
    </source>
</evidence>
<keyword evidence="1" id="KW-0472">Membrane</keyword>
<name>A0ABP1D171_9APHY</name>
<keyword evidence="3" id="KW-1185">Reference proteome</keyword>
<keyword evidence="1" id="KW-0812">Transmembrane</keyword>
<feature type="transmembrane region" description="Helical" evidence="1">
    <location>
        <begin position="120"/>
        <end position="144"/>
    </location>
</feature>
<proteinExistence type="predicted"/>
<accession>A0ABP1D171</accession>
<protein>
    <recommendedName>
        <fullName evidence="4">MARVEL domain-containing protein</fullName>
    </recommendedName>
</protein>
<feature type="transmembrane region" description="Helical" evidence="1">
    <location>
        <begin position="41"/>
        <end position="65"/>
    </location>
</feature>
<dbReference type="EMBL" id="OZ037945">
    <property type="protein sequence ID" value="CAL1700449.1"/>
    <property type="molecule type" value="Genomic_DNA"/>
</dbReference>
<keyword evidence="1" id="KW-1133">Transmembrane helix</keyword>